<protein>
    <submittedName>
        <fullName evidence="7">NAD-dependent protein deacetylase hst4</fullName>
    </submittedName>
</protein>
<keyword evidence="4" id="KW-0862">Zinc</keyword>
<feature type="compositionally biased region" description="Pro residues" evidence="5">
    <location>
        <begin position="48"/>
        <end position="59"/>
    </location>
</feature>
<gene>
    <name evidence="7" type="ORF">AB675_11651</name>
</gene>
<feature type="compositionally biased region" description="Low complexity" evidence="5">
    <location>
        <begin position="34"/>
        <end position="47"/>
    </location>
</feature>
<comment type="caution">
    <text evidence="7">The sequence shown here is derived from an EMBL/GenBank/DDBJ whole genome shotgun (WGS) entry which is preliminary data.</text>
</comment>
<dbReference type="PANTHER" id="PTHR11085:SF15">
    <property type="entry name" value="NAD-DEPENDENT HISTONE DEACETYLASE HST4"/>
    <property type="match status" value="1"/>
</dbReference>
<keyword evidence="8" id="KW-1185">Reference proteome</keyword>
<dbReference type="PROSITE" id="PS50305">
    <property type="entry name" value="SIRTUIN"/>
    <property type="match status" value="1"/>
</dbReference>
<feature type="binding site" evidence="4">
    <location>
        <position position="272"/>
    </location>
    <ligand>
        <name>Zn(2+)</name>
        <dbReference type="ChEBI" id="CHEBI:29105"/>
    </ligand>
</feature>
<dbReference type="GeneID" id="28732398"/>
<dbReference type="AlphaFoldDB" id="A0A0N1GY19"/>
<dbReference type="GO" id="GO:0000122">
    <property type="term" value="P:negative regulation of transcription by RNA polymerase II"/>
    <property type="evidence" value="ECO:0007669"/>
    <property type="project" value="TreeGrafter"/>
</dbReference>
<dbReference type="Proteomes" id="UP000038010">
    <property type="component" value="Unassembled WGS sequence"/>
</dbReference>
<reference evidence="7 8" key="1">
    <citation type="submission" date="2015-06" db="EMBL/GenBank/DDBJ databases">
        <title>Draft genome of the ant-associated black yeast Phialophora attae CBS 131958.</title>
        <authorList>
            <person name="Moreno L.F."/>
            <person name="Stielow B.J."/>
            <person name="de Hoog S."/>
            <person name="Vicente V.A."/>
            <person name="Weiss V.A."/>
            <person name="de Vries M."/>
            <person name="Cruz L.M."/>
            <person name="Souza E.M."/>
        </authorList>
    </citation>
    <scope>NUCLEOTIDE SEQUENCE [LARGE SCALE GENOMIC DNA]</scope>
    <source>
        <strain evidence="7 8">CBS 131958</strain>
    </source>
</reference>
<feature type="domain" description="Deacetylase sirtuin-type" evidence="6">
    <location>
        <begin position="98"/>
        <end position="399"/>
    </location>
</feature>
<evidence type="ECO:0000313" key="8">
    <source>
        <dbReference type="Proteomes" id="UP000038010"/>
    </source>
</evidence>
<dbReference type="PANTHER" id="PTHR11085">
    <property type="entry name" value="NAD-DEPENDENT PROTEIN DEACYLASE SIRTUIN-5, MITOCHONDRIAL-RELATED"/>
    <property type="match status" value="1"/>
</dbReference>
<keyword evidence="3" id="KW-0520">NAD</keyword>
<dbReference type="GO" id="GO:0031934">
    <property type="term" value="C:mating-type region heterochromatin"/>
    <property type="evidence" value="ECO:0007669"/>
    <property type="project" value="TreeGrafter"/>
</dbReference>
<dbReference type="InterPro" id="IPR026591">
    <property type="entry name" value="Sirtuin_cat_small_dom_sf"/>
</dbReference>
<dbReference type="GO" id="GO:0006282">
    <property type="term" value="P:regulation of DNA repair"/>
    <property type="evidence" value="ECO:0007669"/>
    <property type="project" value="TreeGrafter"/>
</dbReference>
<keyword evidence="4" id="KW-0479">Metal-binding</keyword>
<dbReference type="EMBL" id="LFJN01000040">
    <property type="protein sequence ID" value="KPI35464.1"/>
    <property type="molecule type" value="Genomic_DNA"/>
</dbReference>
<evidence type="ECO:0000256" key="5">
    <source>
        <dbReference type="SAM" id="MobiDB-lite"/>
    </source>
</evidence>
<feature type="region of interest" description="Disordered" evidence="5">
    <location>
        <begin position="407"/>
        <end position="625"/>
    </location>
</feature>
<feature type="active site" description="Proton acceptor" evidence="4">
    <location>
        <position position="242"/>
    </location>
</feature>
<sequence length="625" mass="68460">MPPSVSAFADGDDSSTISSLSDLSVPAGLRHLTPSSPSSELSSARSVSPPPAFLRPLSPPASQDAGEDMQPARKRRKLESHHRVTQHLDLLSDDAQSEYDRQQALDTLLKAIKKRRKIVVVAGAGISVAAGIPDFRSADGLFQSLRAAHKLKGSGKELFDASVYKDDSATSSFHDMVRRLALLSRDARPTLFHRLLARLSAEGRLLRVYTQNVDGLENRLPPLATTIPLPHKAPWPKTIPVHGGLEKMVCQKCQYLADLDEELFRGSVPPPCPECQTRDNIRTEHAGKRSHGIGKLRPRMVLYHESNPDEEAIGAVTAGDFKTRPDCVIVVGTSMKIKAMNRIAEEMCKIVRGRKEGTTIWINHDPPPAKFENLWDLVVRADADDIAQRVNFKEWDDTTQDIVESYTDSDVERARGSSGTPLVQVPSPKKTLIGSRLASDTPPMSPRPTKEPEAASNFILEVQRSPTKPKASKPAMKNPASKYQPLKNLPGFTKDTAQKSQRKPQAKRPPGKPRQPKGQMATMFKSTKVSTPTTVAVKKEVKPLSPTQNIPKSPVTIKFRFGTKSEYSSTEATPQPESPRELLVDTPPAQRASPLPSDSRPGSSSSNQETISPSSIPKGMKDLLC</sequence>
<dbReference type="GO" id="GO:0005634">
    <property type="term" value="C:nucleus"/>
    <property type="evidence" value="ECO:0007669"/>
    <property type="project" value="TreeGrafter"/>
</dbReference>
<dbReference type="VEuPathDB" id="FungiDB:AB675_11651"/>
<feature type="binding site" evidence="4">
    <location>
        <position position="275"/>
    </location>
    <ligand>
        <name>Zn(2+)</name>
        <dbReference type="ChEBI" id="CHEBI:29105"/>
    </ligand>
</feature>
<dbReference type="SUPFAM" id="SSF52467">
    <property type="entry name" value="DHS-like NAD/FAD-binding domain"/>
    <property type="match status" value="1"/>
</dbReference>
<organism evidence="7 8">
    <name type="scientific">Cyphellophora attinorum</name>
    <dbReference type="NCBI Taxonomy" id="1664694"/>
    <lineage>
        <taxon>Eukaryota</taxon>
        <taxon>Fungi</taxon>
        <taxon>Dikarya</taxon>
        <taxon>Ascomycota</taxon>
        <taxon>Pezizomycotina</taxon>
        <taxon>Eurotiomycetes</taxon>
        <taxon>Chaetothyriomycetidae</taxon>
        <taxon>Chaetothyriales</taxon>
        <taxon>Cyphellophoraceae</taxon>
        <taxon>Cyphellophora</taxon>
    </lineage>
</organism>
<keyword evidence="2" id="KW-0808">Transferase</keyword>
<dbReference type="GO" id="GO:0017136">
    <property type="term" value="F:histone deacetylase activity, NAD-dependent"/>
    <property type="evidence" value="ECO:0007669"/>
    <property type="project" value="TreeGrafter"/>
</dbReference>
<name>A0A0N1GY19_9EURO</name>
<evidence type="ECO:0000256" key="2">
    <source>
        <dbReference type="ARBA" id="ARBA00022679"/>
    </source>
</evidence>
<dbReference type="InterPro" id="IPR026590">
    <property type="entry name" value="Ssirtuin_cat_dom"/>
</dbReference>
<dbReference type="GO" id="GO:0046872">
    <property type="term" value="F:metal ion binding"/>
    <property type="evidence" value="ECO:0007669"/>
    <property type="project" value="UniProtKB-KW"/>
</dbReference>
<feature type="compositionally biased region" description="Basic residues" evidence="5">
    <location>
        <begin position="72"/>
        <end position="83"/>
    </location>
</feature>
<dbReference type="InterPro" id="IPR029035">
    <property type="entry name" value="DHS-like_NAD/FAD-binding_dom"/>
</dbReference>
<accession>A0A0N1GY19</accession>
<dbReference type="InterPro" id="IPR050134">
    <property type="entry name" value="NAD-dep_sirtuin_deacylases"/>
</dbReference>
<feature type="binding site" evidence="4">
    <location>
        <position position="250"/>
    </location>
    <ligand>
        <name>Zn(2+)</name>
        <dbReference type="ChEBI" id="CHEBI:29105"/>
    </ligand>
</feature>
<feature type="region of interest" description="Disordered" evidence="5">
    <location>
        <begin position="1"/>
        <end position="83"/>
    </location>
</feature>
<feature type="binding site" evidence="4">
    <location>
        <position position="253"/>
    </location>
    <ligand>
        <name>Zn(2+)</name>
        <dbReference type="ChEBI" id="CHEBI:29105"/>
    </ligand>
</feature>
<dbReference type="Pfam" id="PF02146">
    <property type="entry name" value="SIR2"/>
    <property type="match status" value="1"/>
</dbReference>
<evidence type="ECO:0000256" key="1">
    <source>
        <dbReference type="ARBA" id="ARBA00006924"/>
    </source>
</evidence>
<feature type="compositionally biased region" description="Low complexity" evidence="5">
    <location>
        <begin position="14"/>
        <end position="24"/>
    </location>
</feature>
<dbReference type="GO" id="GO:0070403">
    <property type="term" value="F:NAD+ binding"/>
    <property type="evidence" value="ECO:0007669"/>
    <property type="project" value="InterPro"/>
</dbReference>
<dbReference type="GO" id="GO:1990414">
    <property type="term" value="P:replication-born double-strand break repair via sister chromatid exchange"/>
    <property type="evidence" value="ECO:0007669"/>
    <property type="project" value="TreeGrafter"/>
</dbReference>
<comment type="similarity">
    <text evidence="1">Belongs to the sirtuin family. Class I subfamily.</text>
</comment>
<dbReference type="OrthoDB" id="2919105at2759"/>
<feature type="compositionally biased region" description="Low complexity" evidence="5">
    <location>
        <begin position="593"/>
        <end position="606"/>
    </location>
</feature>
<evidence type="ECO:0000256" key="4">
    <source>
        <dbReference type="PROSITE-ProRule" id="PRU00236"/>
    </source>
</evidence>
<evidence type="ECO:0000313" key="7">
    <source>
        <dbReference type="EMBL" id="KPI35464.1"/>
    </source>
</evidence>
<dbReference type="STRING" id="1664694.A0A0N1GY19"/>
<dbReference type="RefSeq" id="XP_017995427.1">
    <property type="nucleotide sequence ID" value="XM_018140517.1"/>
</dbReference>
<evidence type="ECO:0000259" key="6">
    <source>
        <dbReference type="PROSITE" id="PS50305"/>
    </source>
</evidence>
<dbReference type="Gene3D" id="3.40.50.1220">
    <property type="entry name" value="TPP-binding domain"/>
    <property type="match status" value="1"/>
</dbReference>
<dbReference type="Gene3D" id="3.30.1600.10">
    <property type="entry name" value="SIR2/SIRT2 'Small Domain"/>
    <property type="match status" value="1"/>
</dbReference>
<feature type="compositionally biased region" description="Polar residues" evidence="5">
    <location>
        <begin position="524"/>
        <end position="534"/>
    </location>
</feature>
<dbReference type="GO" id="GO:0031508">
    <property type="term" value="P:pericentric heterochromatin formation"/>
    <property type="evidence" value="ECO:0007669"/>
    <property type="project" value="TreeGrafter"/>
</dbReference>
<feature type="compositionally biased region" description="Basic residues" evidence="5">
    <location>
        <begin position="500"/>
        <end position="515"/>
    </location>
</feature>
<feature type="compositionally biased region" description="Polar residues" evidence="5">
    <location>
        <begin position="565"/>
        <end position="575"/>
    </location>
</feature>
<proteinExistence type="inferred from homology"/>
<dbReference type="InterPro" id="IPR003000">
    <property type="entry name" value="Sirtuin"/>
</dbReference>
<evidence type="ECO:0000256" key="3">
    <source>
        <dbReference type="ARBA" id="ARBA00023027"/>
    </source>
</evidence>